<dbReference type="PANTHER" id="PTHR43349">
    <property type="entry name" value="PINORESINOL REDUCTASE-RELATED"/>
    <property type="match status" value="1"/>
</dbReference>
<evidence type="ECO:0000259" key="1">
    <source>
        <dbReference type="Pfam" id="PF05368"/>
    </source>
</evidence>
<feature type="domain" description="NmrA-like" evidence="1">
    <location>
        <begin position="16"/>
        <end position="154"/>
    </location>
</feature>
<dbReference type="Proteomes" id="UP000428333">
    <property type="component" value="Linkage Group LG08"/>
</dbReference>
<name>A0A6A4LA87_9ERIC</name>
<dbReference type="EMBL" id="QEFC01002120">
    <property type="protein sequence ID" value="KAE9454382.1"/>
    <property type="molecule type" value="Genomic_DNA"/>
</dbReference>
<dbReference type="AlphaFoldDB" id="A0A6A4LA87"/>
<evidence type="ECO:0000313" key="2">
    <source>
        <dbReference type="EMBL" id="KAE9454382.1"/>
    </source>
</evidence>
<dbReference type="SUPFAM" id="SSF51735">
    <property type="entry name" value="NAD(P)-binding Rossmann-fold domains"/>
    <property type="match status" value="1"/>
</dbReference>
<reference evidence="2 3" key="1">
    <citation type="journal article" date="2019" name="Genome Biol. Evol.">
        <title>The Rhododendron genome and chromosomal organization provide insight into shared whole-genome duplications across the heath family (Ericaceae).</title>
        <authorList>
            <person name="Soza V.L."/>
            <person name="Lindsley D."/>
            <person name="Waalkes A."/>
            <person name="Ramage E."/>
            <person name="Patwardhan R.P."/>
            <person name="Burton J.N."/>
            <person name="Adey A."/>
            <person name="Kumar A."/>
            <person name="Qiu R."/>
            <person name="Shendure J."/>
            <person name="Hall B."/>
        </authorList>
    </citation>
    <scope>NUCLEOTIDE SEQUENCE [LARGE SCALE GENOMIC DNA]</scope>
    <source>
        <strain evidence="2">RSF 1966-606</strain>
    </source>
</reference>
<dbReference type="OrthoDB" id="419598at2759"/>
<proteinExistence type="predicted"/>
<keyword evidence="3" id="KW-1185">Reference proteome</keyword>
<dbReference type="Pfam" id="PF05368">
    <property type="entry name" value="NmrA"/>
    <property type="match status" value="1"/>
</dbReference>
<comment type="caution">
    <text evidence="2">The sequence shown here is derived from an EMBL/GenBank/DDBJ whole genome shotgun (WGS) entry which is preliminary data.</text>
</comment>
<gene>
    <name evidence="2" type="ORF">C3L33_13722</name>
</gene>
<dbReference type="InterPro" id="IPR050608">
    <property type="entry name" value="NmrA-type/Isoflavone_red_sf"/>
</dbReference>
<evidence type="ECO:0000313" key="3">
    <source>
        <dbReference type="Proteomes" id="UP000428333"/>
    </source>
</evidence>
<dbReference type="PANTHER" id="PTHR43349:SF16">
    <property type="entry name" value="LEUCANTHOCYANIDIN REDUCTASE"/>
    <property type="match status" value="1"/>
</dbReference>
<protein>
    <recommendedName>
        <fullName evidence="1">NmrA-like domain-containing protein</fullName>
    </recommendedName>
</protein>
<dbReference type="Gene3D" id="3.40.50.720">
    <property type="entry name" value="NAD(P)-binding Rossmann-like Domain"/>
    <property type="match status" value="1"/>
</dbReference>
<feature type="non-terminal residue" evidence="2">
    <location>
        <position position="1"/>
    </location>
</feature>
<accession>A0A6A4LA87</accession>
<organism evidence="2 3">
    <name type="scientific">Rhododendron williamsianum</name>
    <dbReference type="NCBI Taxonomy" id="262921"/>
    <lineage>
        <taxon>Eukaryota</taxon>
        <taxon>Viridiplantae</taxon>
        <taxon>Streptophyta</taxon>
        <taxon>Embryophyta</taxon>
        <taxon>Tracheophyta</taxon>
        <taxon>Spermatophyta</taxon>
        <taxon>Magnoliopsida</taxon>
        <taxon>eudicotyledons</taxon>
        <taxon>Gunneridae</taxon>
        <taxon>Pentapetalae</taxon>
        <taxon>asterids</taxon>
        <taxon>Ericales</taxon>
        <taxon>Ericaceae</taxon>
        <taxon>Ericoideae</taxon>
        <taxon>Rhodoreae</taxon>
        <taxon>Rhododendron</taxon>
    </lineage>
</organism>
<sequence>MTVSTCIASGGAAKGQRVLIIGATGFIGQFIAEASLSGGRPTYLLVRSSSSNAKTMKVLQDKGAMIIHGVMKDEELMEKILKENEIDIVISAVGGQNILDQLNLVRAIKSVGTIKRFLPSEFGHDVDRADPVEPGLTMYDEKRKVRRLIEELGI</sequence>
<feature type="non-terminal residue" evidence="2">
    <location>
        <position position="154"/>
    </location>
</feature>
<dbReference type="InterPro" id="IPR036291">
    <property type="entry name" value="NAD(P)-bd_dom_sf"/>
</dbReference>
<dbReference type="InterPro" id="IPR008030">
    <property type="entry name" value="NmrA-like"/>
</dbReference>